<accession>A0A0R1SBW9</accession>
<organism evidence="3 4">
    <name type="scientific">Companilactobacillus versmoldensis DSM 14857 = KCTC 3814</name>
    <dbReference type="NCBI Taxonomy" id="1423815"/>
    <lineage>
        <taxon>Bacteria</taxon>
        <taxon>Bacillati</taxon>
        <taxon>Bacillota</taxon>
        <taxon>Bacilli</taxon>
        <taxon>Lactobacillales</taxon>
        <taxon>Lactobacillaceae</taxon>
        <taxon>Companilactobacillus</taxon>
    </lineage>
</organism>
<dbReference type="STRING" id="1423815.FC27_GL000505"/>
<dbReference type="GO" id="GO:0016757">
    <property type="term" value="F:glycosyltransferase activity"/>
    <property type="evidence" value="ECO:0007669"/>
    <property type="project" value="InterPro"/>
</dbReference>
<evidence type="ECO:0000259" key="1">
    <source>
        <dbReference type="Pfam" id="PF00534"/>
    </source>
</evidence>
<dbReference type="Pfam" id="PF13439">
    <property type="entry name" value="Glyco_transf_4"/>
    <property type="match status" value="1"/>
</dbReference>
<gene>
    <name evidence="3" type="ORF">FC27_GL000505</name>
</gene>
<keyword evidence="3" id="KW-0808">Transferase</keyword>
<evidence type="ECO:0000313" key="4">
    <source>
        <dbReference type="Proteomes" id="UP000051647"/>
    </source>
</evidence>
<dbReference type="RefSeq" id="WP_010624509.1">
    <property type="nucleotide sequence ID" value="NZ_AZFA01000013.1"/>
</dbReference>
<proteinExistence type="predicted"/>
<dbReference type="Pfam" id="PF00534">
    <property type="entry name" value="Glycos_transf_1"/>
    <property type="match status" value="1"/>
</dbReference>
<dbReference type="InterPro" id="IPR001296">
    <property type="entry name" value="Glyco_trans_1"/>
</dbReference>
<dbReference type="eggNOG" id="COG0438">
    <property type="taxonomic scope" value="Bacteria"/>
</dbReference>
<feature type="domain" description="Glycosyl transferase family 1" evidence="1">
    <location>
        <begin position="177"/>
        <end position="340"/>
    </location>
</feature>
<reference evidence="3 4" key="1">
    <citation type="journal article" date="2015" name="Genome Announc.">
        <title>Expanding the biotechnology potential of lactobacilli through comparative genomics of 213 strains and associated genera.</title>
        <authorList>
            <person name="Sun Z."/>
            <person name="Harris H.M."/>
            <person name="McCann A."/>
            <person name="Guo C."/>
            <person name="Argimon S."/>
            <person name="Zhang W."/>
            <person name="Yang X."/>
            <person name="Jeffery I.B."/>
            <person name="Cooney J.C."/>
            <person name="Kagawa T.F."/>
            <person name="Liu W."/>
            <person name="Song Y."/>
            <person name="Salvetti E."/>
            <person name="Wrobel A."/>
            <person name="Rasinkangas P."/>
            <person name="Parkhill J."/>
            <person name="Rea M.C."/>
            <person name="O'Sullivan O."/>
            <person name="Ritari J."/>
            <person name="Douillard F.P."/>
            <person name="Paul Ross R."/>
            <person name="Yang R."/>
            <person name="Briner A.E."/>
            <person name="Felis G.E."/>
            <person name="de Vos W.M."/>
            <person name="Barrangou R."/>
            <person name="Klaenhammer T.R."/>
            <person name="Caufield P.W."/>
            <person name="Cui Y."/>
            <person name="Zhang H."/>
            <person name="O'Toole P.W."/>
        </authorList>
    </citation>
    <scope>NUCLEOTIDE SEQUENCE [LARGE SCALE GENOMIC DNA]</scope>
    <source>
        <strain evidence="3 4">DSM 14857</strain>
    </source>
</reference>
<dbReference type="PATRIC" id="fig|1423815.3.peg.512"/>
<feature type="domain" description="Glycosyltransferase subfamily 4-like N-terminal" evidence="2">
    <location>
        <begin position="15"/>
        <end position="169"/>
    </location>
</feature>
<dbReference type="SUPFAM" id="SSF53756">
    <property type="entry name" value="UDP-Glycosyltransferase/glycogen phosphorylase"/>
    <property type="match status" value="1"/>
</dbReference>
<comment type="caution">
    <text evidence="3">The sequence shown here is derived from an EMBL/GenBank/DDBJ whole genome shotgun (WGS) entry which is preliminary data.</text>
</comment>
<evidence type="ECO:0000259" key="2">
    <source>
        <dbReference type="Pfam" id="PF13439"/>
    </source>
</evidence>
<dbReference type="PANTHER" id="PTHR45947">
    <property type="entry name" value="SULFOQUINOVOSYL TRANSFERASE SQD2"/>
    <property type="match status" value="1"/>
</dbReference>
<keyword evidence="4" id="KW-1185">Reference proteome</keyword>
<evidence type="ECO:0000313" key="3">
    <source>
        <dbReference type="EMBL" id="KRL66631.1"/>
    </source>
</evidence>
<dbReference type="PANTHER" id="PTHR45947:SF3">
    <property type="entry name" value="SULFOQUINOVOSYL TRANSFERASE SQD2"/>
    <property type="match status" value="1"/>
</dbReference>
<sequence>MKKILIINTNIFNRNGMSTVVMNYYQCMDRSNKKFDFISNEYMEPDFKKYIEDHEDKVFMFSNRKKFPIKYFSSIRKIIKKNHYDVIHIHTNSSTVSIELLAIQLSRSNAKVILHAHGVTTNHPYIHKFFKNYVNRNIDIALASSDKAGKFLFTDQKKFKVIKNGINTKKFEFNEADRKLIRKKLNISDDTKLLVHVAAFSKNKNHDFLIELCNEMKTKLLDFKLILIGTGELEKEIQQLVNDYSLMDKVIFLGSIQDIEKYYSASDIFLLPSIHESFGIVAIEAQANGLPCLVSTALPRTVKLTDNIEFLSIERINFEIWIEKIKKLKRNSIDSVNNWTTKEYEITSIVGEISELYEK</sequence>
<dbReference type="InterPro" id="IPR050194">
    <property type="entry name" value="Glycosyltransferase_grp1"/>
</dbReference>
<dbReference type="EMBL" id="AZFA01000013">
    <property type="protein sequence ID" value="KRL66631.1"/>
    <property type="molecule type" value="Genomic_DNA"/>
</dbReference>
<dbReference type="Proteomes" id="UP000051647">
    <property type="component" value="Unassembled WGS sequence"/>
</dbReference>
<dbReference type="InterPro" id="IPR028098">
    <property type="entry name" value="Glyco_trans_4-like_N"/>
</dbReference>
<dbReference type="Gene3D" id="3.40.50.2000">
    <property type="entry name" value="Glycogen Phosphorylase B"/>
    <property type="match status" value="2"/>
</dbReference>
<dbReference type="AlphaFoldDB" id="A0A0R1SBW9"/>
<protein>
    <submittedName>
        <fullName evidence="3">Glycosyl transferase 4</fullName>
    </submittedName>
</protein>
<name>A0A0R1SBW9_9LACO</name>